<dbReference type="KEGG" id="pbas:SMSP2_02589"/>
<evidence type="ECO:0000313" key="6">
    <source>
        <dbReference type="EMBL" id="AQQ72208.1"/>
    </source>
</evidence>
<evidence type="ECO:0000256" key="3">
    <source>
        <dbReference type="ARBA" id="ARBA00022840"/>
    </source>
</evidence>
<sequence>MREMFLAGPMGFEYDGVLVSHPLRVILLVVWFYICVRLTRDWSRSALFPKRGSTALMLASLFAAPVILFILYTTELFKQAESRNWGFTATLKNFFKGDILKKHGQIRKYRGRCSIVLLDSAGLSFEEIYGSEGKDSKLATKTISLAEKIIAEALDERASDILIDPVADDIFAVRYRVDGKLRLASEIAADQCVAVVNSIKALSGMDISEKRRAQDGAFTARLDWGTASFRVASAGVIHGEKLSIRILNNAAGFIRLDQVGLSRKNINLVRDTLARQSGMILMCGPTGSGKTTSLYAMLSSIDASARNIITVEDPVEYSLPLVSQIEVNKRAEITFANTLRNILRQDPDVICVGEIRDAETAAMALQASHTGHMVLATLHSNDNLSAMLRLIELGIKPMLISEGLSLIISQRLVRRLCDNCKKPARLSPRKRQWFLDHNLSTDGVMEAAGCEKCRDTGYDGRVAIFDVLKMNEEIRKTLFSGPINSIEECRELGSGIIKSRLRKEALKAVVLGLTSLDEVKSVL</sequence>
<dbReference type="AlphaFoldDB" id="A0A1Q2MI56"/>
<gene>
    <name evidence="6" type="primary">gspE_1</name>
    <name evidence="6" type="ORF">SMSP2_02589</name>
</gene>
<dbReference type="Gene3D" id="3.40.50.300">
    <property type="entry name" value="P-loop containing nucleotide triphosphate hydrolases"/>
    <property type="match status" value="1"/>
</dbReference>
<feature type="transmembrane region" description="Helical" evidence="4">
    <location>
        <begin position="55"/>
        <end position="74"/>
    </location>
</feature>
<dbReference type="InterPro" id="IPR001482">
    <property type="entry name" value="T2SS/T4SS_dom"/>
</dbReference>
<accession>A0A1Q2MI56</accession>
<dbReference type="Proteomes" id="UP000188181">
    <property type="component" value="Chromosome"/>
</dbReference>
<feature type="transmembrane region" description="Helical" evidence="4">
    <location>
        <begin position="16"/>
        <end position="34"/>
    </location>
</feature>
<name>A0A1Q2MI56_9BACT</name>
<dbReference type="GO" id="GO:0005524">
    <property type="term" value="F:ATP binding"/>
    <property type="evidence" value="ECO:0007669"/>
    <property type="project" value="UniProtKB-KW"/>
</dbReference>
<protein>
    <submittedName>
        <fullName evidence="6">Type II traffic warden ATPase</fullName>
    </submittedName>
</protein>
<keyword evidence="4" id="KW-1133">Transmembrane helix</keyword>
<evidence type="ECO:0000256" key="2">
    <source>
        <dbReference type="ARBA" id="ARBA00022741"/>
    </source>
</evidence>
<dbReference type="Pfam" id="PF00437">
    <property type="entry name" value="T2SSE"/>
    <property type="match status" value="1"/>
</dbReference>
<dbReference type="GO" id="GO:0005886">
    <property type="term" value="C:plasma membrane"/>
    <property type="evidence" value="ECO:0007669"/>
    <property type="project" value="TreeGrafter"/>
</dbReference>
<organism evidence="6 7">
    <name type="scientific">Limihaloglobus sulfuriphilus</name>
    <dbReference type="NCBI Taxonomy" id="1851148"/>
    <lineage>
        <taxon>Bacteria</taxon>
        <taxon>Pseudomonadati</taxon>
        <taxon>Planctomycetota</taxon>
        <taxon>Phycisphaerae</taxon>
        <taxon>Sedimentisphaerales</taxon>
        <taxon>Sedimentisphaeraceae</taxon>
        <taxon>Limihaloglobus</taxon>
    </lineage>
</organism>
<evidence type="ECO:0000256" key="1">
    <source>
        <dbReference type="ARBA" id="ARBA00006611"/>
    </source>
</evidence>
<dbReference type="GO" id="GO:0016887">
    <property type="term" value="F:ATP hydrolysis activity"/>
    <property type="evidence" value="ECO:0007669"/>
    <property type="project" value="TreeGrafter"/>
</dbReference>
<keyword evidence="4" id="KW-0812">Transmembrane</keyword>
<dbReference type="InterPro" id="IPR003593">
    <property type="entry name" value="AAA+_ATPase"/>
</dbReference>
<proteinExistence type="inferred from homology"/>
<keyword evidence="2" id="KW-0547">Nucleotide-binding</keyword>
<keyword evidence="3" id="KW-0067">ATP-binding</keyword>
<dbReference type="CDD" id="cd01129">
    <property type="entry name" value="PulE-GspE-like"/>
    <property type="match status" value="1"/>
</dbReference>
<dbReference type="SMART" id="SM00382">
    <property type="entry name" value="AAA"/>
    <property type="match status" value="1"/>
</dbReference>
<feature type="domain" description="AAA+ ATPase" evidence="5">
    <location>
        <begin position="276"/>
        <end position="418"/>
    </location>
</feature>
<evidence type="ECO:0000259" key="5">
    <source>
        <dbReference type="SMART" id="SM00382"/>
    </source>
</evidence>
<keyword evidence="4" id="KW-0472">Membrane</keyword>
<evidence type="ECO:0000256" key="4">
    <source>
        <dbReference type="SAM" id="Phobius"/>
    </source>
</evidence>
<dbReference type="Gene3D" id="3.30.450.90">
    <property type="match status" value="1"/>
</dbReference>
<comment type="similarity">
    <text evidence="1">Belongs to the GSP E family.</text>
</comment>
<reference evidence="7" key="1">
    <citation type="submission" date="2017-02" db="EMBL/GenBank/DDBJ databases">
        <title>Comparative genomics and description of representatives of a novel lineage of planctomycetes thriving in anoxic sediments.</title>
        <authorList>
            <person name="Spring S."/>
            <person name="Bunk B."/>
            <person name="Sproer C."/>
        </authorList>
    </citation>
    <scope>NUCLEOTIDE SEQUENCE [LARGE SCALE GENOMIC DNA]</scope>
    <source>
        <strain evidence="7">SM-Chi-D1</strain>
    </source>
</reference>
<dbReference type="STRING" id="1851148.SMSP2_02589"/>
<dbReference type="PANTHER" id="PTHR30258">
    <property type="entry name" value="TYPE II SECRETION SYSTEM PROTEIN GSPE-RELATED"/>
    <property type="match status" value="1"/>
</dbReference>
<dbReference type="SUPFAM" id="SSF52540">
    <property type="entry name" value="P-loop containing nucleoside triphosphate hydrolases"/>
    <property type="match status" value="1"/>
</dbReference>
<dbReference type="InterPro" id="IPR027417">
    <property type="entry name" value="P-loop_NTPase"/>
</dbReference>
<keyword evidence="7" id="KW-1185">Reference proteome</keyword>
<evidence type="ECO:0000313" key="7">
    <source>
        <dbReference type="Proteomes" id="UP000188181"/>
    </source>
</evidence>
<dbReference type="EMBL" id="CP019646">
    <property type="protein sequence ID" value="AQQ72208.1"/>
    <property type="molecule type" value="Genomic_DNA"/>
</dbReference>
<dbReference type="PANTHER" id="PTHR30258:SF2">
    <property type="entry name" value="COMG OPERON PROTEIN 1"/>
    <property type="match status" value="1"/>
</dbReference>